<evidence type="ECO:0000256" key="4">
    <source>
        <dbReference type="ARBA" id="ARBA00022723"/>
    </source>
</evidence>
<dbReference type="Proteomes" id="UP001237642">
    <property type="component" value="Unassembled WGS sequence"/>
</dbReference>
<evidence type="ECO:0000256" key="3">
    <source>
        <dbReference type="ARBA" id="ARBA00022617"/>
    </source>
</evidence>
<accession>A0AAD8IR45</accession>
<dbReference type="GO" id="GO:0020037">
    <property type="term" value="F:heme binding"/>
    <property type="evidence" value="ECO:0007669"/>
    <property type="project" value="InterPro"/>
</dbReference>
<keyword evidence="6" id="KW-0492">Microsome</keyword>
<comment type="subcellular location">
    <subcellularLocation>
        <location evidence="1">Microsome membrane</location>
        <topology evidence="1">Single-pass membrane protein</topology>
    </subcellularLocation>
</comment>
<proteinExistence type="inferred from homology"/>
<comment type="caution">
    <text evidence="10">The sequence shown here is derived from an EMBL/GenBank/DDBJ whole genome shotgun (WGS) entry which is preliminary data.</text>
</comment>
<keyword evidence="7" id="KW-0560">Oxidoreductase</keyword>
<organism evidence="10 11">
    <name type="scientific">Heracleum sosnowskyi</name>
    <dbReference type="NCBI Taxonomy" id="360622"/>
    <lineage>
        <taxon>Eukaryota</taxon>
        <taxon>Viridiplantae</taxon>
        <taxon>Streptophyta</taxon>
        <taxon>Embryophyta</taxon>
        <taxon>Tracheophyta</taxon>
        <taxon>Spermatophyta</taxon>
        <taxon>Magnoliopsida</taxon>
        <taxon>eudicotyledons</taxon>
        <taxon>Gunneridae</taxon>
        <taxon>Pentapetalae</taxon>
        <taxon>asterids</taxon>
        <taxon>campanulids</taxon>
        <taxon>Apiales</taxon>
        <taxon>Apiaceae</taxon>
        <taxon>Apioideae</taxon>
        <taxon>apioid superclade</taxon>
        <taxon>Tordylieae</taxon>
        <taxon>Tordyliinae</taxon>
        <taxon>Heracleum</taxon>
    </lineage>
</organism>
<keyword evidence="8" id="KW-0408">Iron</keyword>
<evidence type="ECO:0000256" key="2">
    <source>
        <dbReference type="ARBA" id="ARBA00010617"/>
    </source>
</evidence>
<dbReference type="GO" id="GO:0016705">
    <property type="term" value="F:oxidoreductase activity, acting on paired donors, with incorporation or reduction of molecular oxygen"/>
    <property type="evidence" value="ECO:0007669"/>
    <property type="project" value="InterPro"/>
</dbReference>
<keyword evidence="11" id="KW-1185">Reference proteome</keyword>
<name>A0AAD8IR45_9APIA</name>
<keyword evidence="3" id="KW-0349">Heme</keyword>
<evidence type="ECO:0000256" key="1">
    <source>
        <dbReference type="ARBA" id="ARBA00004111"/>
    </source>
</evidence>
<dbReference type="Gene3D" id="1.10.630.10">
    <property type="entry name" value="Cytochrome P450"/>
    <property type="match status" value="2"/>
</dbReference>
<evidence type="ECO:0000256" key="6">
    <source>
        <dbReference type="ARBA" id="ARBA00022848"/>
    </source>
</evidence>
<gene>
    <name evidence="10" type="ORF">POM88_018304</name>
</gene>
<reference evidence="10" key="1">
    <citation type="submission" date="2023-02" db="EMBL/GenBank/DDBJ databases">
        <title>Genome of toxic invasive species Heracleum sosnowskyi carries increased number of genes despite the absence of recent whole-genome duplications.</title>
        <authorList>
            <person name="Schelkunov M."/>
            <person name="Shtratnikova V."/>
            <person name="Makarenko M."/>
            <person name="Klepikova A."/>
            <person name="Omelchenko D."/>
            <person name="Novikova G."/>
            <person name="Obukhova E."/>
            <person name="Bogdanov V."/>
            <person name="Penin A."/>
            <person name="Logacheva M."/>
        </authorList>
    </citation>
    <scope>NUCLEOTIDE SEQUENCE</scope>
    <source>
        <strain evidence="10">Hsosn_3</strain>
        <tissue evidence="10">Leaf</tissue>
    </source>
</reference>
<dbReference type="GO" id="GO:0004497">
    <property type="term" value="F:monooxygenase activity"/>
    <property type="evidence" value="ECO:0007669"/>
    <property type="project" value="UniProtKB-KW"/>
</dbReference>
<evidence type="ECO:0000313" key="11">
    <source>
        <dbReference type="Proteomes" id="UP001237642"/>
    </source>
</evidence>
<reference evidence="10" key="2">
    <citation type="submission" date="2023-05" db="EMBL/GenBank/DDBJ databases">
        <authorList>
            <person name="Schelkunov M.I."/>
        </authorList>
    </citation>
    <scope>NUCLEOTIDE SEQUENCE</scope>
    <source>
        <strain evidence="10">Hsosn_3</strain>
        <tissue evidence="10">Leaf</tissue>
    </source>
</reference>
<dbReference type="PANTHER" id="PTHR47955">
    <property type="entry name" value="CYTOCHROME P450 FAMILY 71 PROTEIN"/>
    <property type="match status" value="1"/>
</dbReference>
<dbReference type="AlphaFoldDB" id="A0AAD8IR45"/>
<comment type="similarity">
    <text evidence="2">Belongs to the cytochrome P450 family.</text>
</comment>
<evidence type="ECO:0000256" key="9">
    <source>
        <dbReference type="ARBA" id="ARBA00023033"/>
    </source>
</evidence>
<protein>
    <submittedName>
        <fullName evidence="10">Costunolide synthase</fullName>
    </submittedName>
</protein>
<dbReference type="GO" id="GO:0044550">
    <property type="term" value="P:secondary metabolite biosynthetic process"/>
    <property type="evidence" value="ECO:0007669"/>
    <property type="project" value="UniProtKB-ARBA"/>
</dbReference>
<dbReference type="PANTHER" id="PTHR47955:SF8">
    <property type="entry name" value="CYTOCHROME P450 71D11-LIKE"/>
    <property type="match status" value="1"/>
</dbReference>
<keyword evidence="9" id="KW-0503">Monooxygenase</keyword>
<evidence type="ECO:0000256" key="8">
    <source>
        <dbReference type="ARBA" id="ARBA00023004"/>
    </source>
</evidence>
<dbReference type="GO" id="GO:0005506">
    <property type="term" value="F:iron ion binding"/>
    <property type="evidence" value="ECO:0007669"/>
    <property type="project" value="InterPro"/>
</dbReference>
<evidence type="ECO:0000313" key="10">
    <source>
        <dbReference type="EMBL" id="KAK1390126.1"/>
    </source>
</evidence>
<keyword evidence="5" id="KW-0256">Endoplasmic reticulum</keyword>
<dbReference type="EMBL" id="JAUIZM010000004">
    <property type="protein sequence ID" value="KAK1390126.1"/>
    <property type="molecule type" value="Genomic_DNA"/>
</dbReference>
<evidence type="ECO:0000256" key="5">
    <source>
        <dbReference type="ARBA" id="ARBA00022824"/>
    </source>
</evidence>
<evidence type="ECO:0000256" key="7">
    <source>
        <dbReference type="ARBA" id="ARBA00023002"/>
    </source>
</evidence>
<dbReference type="Pfam" id="PF00067">
    <property type="entry name" value="p450"/>
    <property type="match status" value="2"/>
</dbReference>
<dbReference type="InterPro" id="IPR036396">
    <property type="entry name" value="Cyt_P450_sf"/>
</dbReference>
<sequence>MHQVAGKIPHLALRELAEKCGPLMHLQLGEISTIVISNPRVAKEVLKTNDLACADKPELILGTIILANCRDIVLDPYGSGSPVNISDLVSKLSNVITWVFMANMFRSIKFLPLINGMKLALKKIRRKLDVIFDSIIKEHEQKLSNRKEGSEVVAEDEDLVDVLLRIKQSKRLEFPISFGDIQSLVLDMFTTGTDTSSAVLE</sequence>
<keyword evidence="4" id="KW-0479">Metal-binding</keyword>
<dbReference type="SUPFAM" id="SSF48264">
    <property type="entry name" value="Cytochrome P450"/>
    <property type="match status" value="1"/>
</dbReference>
<dbReference type="InterPro" id="IPR001128">
    <property type="entry name" value="Cyt_P450"/>
</dbReference>